<keyword evidence="3" id="KW-1003">Cell membrane</keyword>
<reference evidence="13 14" key="1">
    <citation type="submission" date="2017-08" db="EMBL/GenBank/DDBJ databases">
        <title>Halovibrio sewagensis sp. nov., isolated from wastewater of high salinity.</title>
        <authorList>
            <person name="Dong X."/>
            <person name="Zhang G."/>
        </authorList>
    </citation>
    <scope>NUCLEOTIDE SEQUENCE [LARGE SCALE GENOMIC DNA]</scope>
    <source>
        <strain evidence="13 14">YL5-2</strain>
    </source>
</reference>
<dbReference type="AlphaFoldDB" id="A0A2A2F2Q1"/>
<dbReference type="Pfam" id="PF07963">
    <property type="entry name" value="N_methyl"/>
    <property type="match status" value="1"/>
</dbReference>
<evidence type="ECO:0000259" key="12">
    <source>
        <dbReference type="Pfam" id="PF12019"/>
    </source>
</evidence>
<organism evidence="13 14">
    <name type="scientific">Halovibrio salipaludis</name>
    <dbReference type="NCBI Taxonomy" id="2032626"/>
    <lineage>
        <taxon>Bacteria</taxon>
        <taxon>Pseudomonadati</taxon>
        <taxon>Pseudomonadota</taxon>
        <taxon>Gammaproteobacteria</taxon>
        <taxon>Oceanospirillales</taxon>
        <taxon>Halomonadaceae</taxon>
        <taxon>Halovibrio</taxon>
    </lineage>
</organism>
<evidence type="ECO:0000256" key="6">
    <source>
        <dbReference type="ARBA" id="ARBA00022692"/>
    </source>
</evidence>
<dbReference type="SUPFAM" id="SSF54523">
    <property type="entry name" value="Pili subunits"/>
    <property type="match status" value="1"/>
</dbReference>
<evidence type="ECO:0000313" key="13">
    <source>
        <dbReference type="EMBL" id="PAU79726.1"/>
    </source>
</evidence>
<dbReference type="RefSeq" id="WP_095618182.1">
    <property type="nucleotide sequence ID" value="NZ_NSKD01000006.1"/>
</dbReference>
<comment type="caution">
    <text evidence="13">The sequence shown here is derived from an EMBL/GenBank/DDBJ whole genome shotgun (WGS) entry which is preliminary data.</text>
</comment>
<dbReference type="Pfam" id="PF12019">
    <property type="entry name" value="GspH"/>
    <property type="match status" value="1"/>
</dbReference>
<name>A0A2A2F2Q1_9GAMM</name>
<evidence type="ECO:0000256" key="9">
    <source>
        <dbReference type="ARBA" id="ARBA00025772"/>
    </source>
</evidence>
<protein>
    <recommendedName>
        <fullName evidence="2">Type II secretion system protein H</fullName>
    </recommendedName>
    <alternativeName>
        <fullName evidence="10">General secretion pathway protein H</fullName>
    </alternativeName>
</protein>
<dbReference type="InterPro" id="IPR045584">
    <property type="entry name" value="Pilin-like"/>
</dbReference>
<dbReference type="InterPro" id="IPR012902">
    <property type="entry name" value="N_methyl_site"/>
</dbReference>
<feature type="transmembrane region" description="Helical" evidence="11">
    <location>
        <begin position="7"/>
        <end position="31"/>
    </location>
</feature>
<proteinExistence type="inferred from homology"/>
<evidence type="ECO:0000256" key="4">
    <source>
        <dbReference type="ARBA" id="ARBA00022481"/>
    </source>
</evidence>
<feature type="domain" description="General secretion pathway GspH" evidence="12">
    <location>
        <begin position="44"/>
        <end position="160"/>
    </location>
</feature>
<gene>
    <name evidence="13" type="ORF">CK501_12325</name>
</gene>
<keyword evidence="6 11" id="KW-0812">Transmembrane</keyword>
<evidence type="ECO:0000256" key="5">
    <source>
        <dbReference type="ARBA" id="ARBA00022519"/>
    </source>
</evidence>
<dbReference type="Gene3D" id="3.55.40.10">
    <property type="entry name" value="minor pseudopilin epsh domain"/>
    <property type="match status" value="1"/>
</dbReference>
<evidence type="ECO:0000256" key="2">
    <source>
        <dbReference type="ARBA" id="ARBA00021549"/>
    </source>
</evidence>
<sequence length="185" mass="20275">MRRTECGVTLLELIIVIAVLAIVTTTMVPGLQKLFENTTRRTQMQNMVGLFHLARTEAVSQGTIVTICPLDDSNQCTGDWQKPVHVFADPNNKRALTAGRQSLRIKEPSESGSWTVRVGNRGYFQYRPNGMIRGTLGNLTWCPESGDEKNAGQLIINMGGRLRYAQDHSGDGIVQGSNGQAVSCP</sequence>
<dbReference type="GO" id="GO:0015628">
    <property type="term" value="P:protein secretion by the type II secretion system"/>
    <property type="evidence" value="ECO:0007669"/>
    <property type="project" value="InterPro"/>
</dbReference>
<evidence type="ECO:0000256" key="3">
    <source>
        <dbReference type="ARBA" id="ARBA00022475"/>
    </source>
</evidence>
<comment type="subcellular location">
    <subcellularLocation>
        <location evidence="1">Cell inner membrane</location>
        <topology evidence="1">Single-pass membrane protein</topology>
    </subcellularLocation>
</comment>
<evidence type="ECO:0000313" key="14">
    <source>
        <dbReference type="Proteomes" id="UP000218896"/>
    </source>
</evidence>
<keyword evidence="5" id="KW-0997">Cell inner membrane</keyword>
<dbReference type="InterPro" id="IPR022346">
    <property type="entry name" value="T2SS_GspH"/>
</dbReference>
<evidence type="ECO:0000256" key="1">
    <source>
        <dbReference type="ARBA" id="ARBA00004377"/>
    </source>
</evidence>
<dbReference type="NCBIfam" id="TIGR02532">
    <property type="entry name" value="IV_pilin_GFxxxE"/>
    <property type="match status" value="1"/>
</dbReference>
<dbReference type="OrthoDB" id="6198194at2"/>
<accession>A0A2A2F2Q1</accession>
<dbReference type="Proteomes" id="UP000218896">
    <property type="component" value="Unassembled WGS sequence"/>
</dbReference>
<keyword evidence="14" id="KW-1185">Reference proteome</keyword>
<evidence type="ECO:0000256" key="8">
    <source>
        <dbReference type="ARBA" id="ARBA00023136"/>
    </source>
</evidence>
<comment type="similarity">
    <text evidence="9">Belongs to the GSP H family.</text>
</comment>
<keyword evidence="7 11" id="KW-1133">Transmembrane helix</keyword>
<keyword evidence="4" id="KW-0488">Methylation</keyword>
<evidence type="ECO:0000256" key="10">
    <source>
        <dbReference type="ARBA" id="ARBA00030775"/>
    </source>
</evidence>
<evidence type="ECO:0000256" key="11">
    <source>
        <dbReference type="SAM" id="Phobius"/>
    </source>
</evidence>
<dbReference type="GO" id="GO:0005886">
    <property type="term" value="C:plasma membrane"/>
    <property type="evidence" value="ECO:0007669"/>
    <property type="project" value="UniProtKB-SubCell"/>
</dbReference>
<evidence type="ECO:0000256" key="7">
    <source>
        <dbReference type="ARBA" id="ARBA00022989"/>
    </source>
</evidence>
<dbReference type="EMBL" id="NSKD01000006">
    <property type="protein sequence ID" value="PAU79726.1"/>
    <property type="molecule type" value="Genomic_DNA"/>
</dbReference>
<keyword evidence="8 11" id="KW-0472">Membrane</keyword>
<dbReference type="GO" id="GO:0015627">
    <property type="term" value="C:type II protein secretion system complex"/>
    <property type="evidence" value="ECO:0007669"/>
    <property type="project" value="InterPro"/>
</dbReference>